<protein>
    <submittedName>
        <fullName evidence="2">Translation factor SUA5</fullName>
    </submittedName>
</protein>
<sequence>MLLEIDPERPQPRQIAQVVDCLKNGGIVAYPTDTTYGIGCSIFNKKGLERIYQVKQRDKRKPFSFICSDLAEVSRYARLTNPAFKIMKRYLPGPYTFVLEASREVPDLLITKQKTVGIRMPDNVICLSIVQGLGVPIVTTSANLSGEDPVGDPLEINRLFGHALDLVVDGGLLATDVSSVISLVGNQPELLREGAGDLSWLAG</sequence>
<dbReference type="OrthoDB" id="9814580at2"/>
<dbReference type="Pfam" id="PF01300">
    <property type="entry name" value="Sua5_yciO_yrdC"/>
    <property type="match status" value="1"/>
</dbReference>
<organism evidence="2 3">
    <name type="scientific">Trichlorobacter thiogenes</name>
    <dbReference type="NCBI Taxonomy" id="115783"/>
    <lineage>
        <taxon>Bacteria</taxon>
        <taxon>Pseudomonadati</taxon>
        <taxon>Thermodesulfobacteriota</taxon>
        <taxon>Desulfuromonadia</taxon>
        <taxon>Geobacterales</taxon>
        <taxon>Geobacteraceae</taxon>
        <taxon>Trichlorobacter</taxon>
    </lineage>
</organism>
<dbReference type="InterPro" id="IPR006070">
    <property type="entry name" value="Sua5-like_dom"/>
</dbReference>
<dbReference type="AlphaFoldDB" id="A0A1T4QPC9"/>
<evidence type="ECO:0000259" key="1">
    <source>
        <dbReference type="PROSITE" id="PS51163"/>
    </source>
</evidence>
<accession>A0A1T4QPC9</accession>
<dbReference type="NCBIfam" id="TIGR00057">
    <property type="entry name" value="L-threonylcarbamoyladenylate synthase"/>
    <property type="match status" value="1"/>
</dbReference>
<dbReference type="PANTHER" id="PTHR42828">
    <property type="entry name" value="DHBP SYNTHASE RIBB-LIKE ALPHA/BETA DOMAIN-CONTAINING PROTEIN"/>
    <property type="match status" value="1"/>
</dbReference>
<name>A0A1T4QPC9_9BACT</name>
<feature type="domain" description="YrdC-like" evidence="1">
    <location>
        <begin position="12"/>
        <end position="196"/>
    </location>
</feature>
<reference evidence="3" key="1">
    <citation type="submission" date="2017-02" db="EMBL/GenBank/DDBJ databases">
        <authorList>
            <person name="Varghese N."/>
            <person name="Submissions S."/>
        </authorList>
    </citation>
    <scope>NUCLEOTIDE SEQUENCE [LARGE SCALE GENOMIC DNA]</scope>
    <source>
        <strain evidence="3">ATCC BAA-34</strain>
    </source>
</reference>
<dbReference type="RefSeq" id="WP_078790739.1">
    <property type="nucleotide sequence ID" value="NZ_FUWR01000014.1"/>
</dbReference>
<dbReference type="InterPro" id="IPR017945">
    <property type="entry name" value="DHBP_synth_RibB-like_a/b_dom"/>
</dbReference>
<dbReference type="Proteomes" id="UP000190102">
    <property type="component" value="Unassembled WGS sequence"/>
</dbReference>
<dbReference type="PROSITE" id="PS51163">
    <property type="entry name" value="YRDC"/>
    <property type="match status" value="1"/>
</dbReference>
<gene>
    <name evidence="2" type="ORF">SAMN02745119_02477</name>
</gene>
<evidence type="ECO:0000313" key="3">
    <source>
        <dbReference type="Proteomes" id="UP000190102"/>
    </source>
</evidence>
<dbReference type="InterPro" id="IPR052532">
    <property type="entry name" value="SUA5_domain"/>
</dbReference>
<proteinExistence type="predicted"/>
<evidence type="ECO:0000313" key="2">
    <source>
        <dbReference type="EMBL" id="SKA05321.1"/>
    </source>
</evidence>
<dbReference type="PANTHER" id="PTHR42828:SF3">
    <property type="entry name" value="THREONYLCARBAMOYL-AMP SYNTHASE"/>
    <property type="match status" value="1"/>
</dbReference>
<dbReference type="STRING" id="115783.SAMN02745119_02477"/>
<dbReference type="Gene3D" id="3.90.870.10">
    <property type="entry name" value="DHBP synthase"/>
    <property type="match status" value="1"/>
</dbReference>
<dbReference type="GO" id="GO:0003725">
    <property type="term" value="F:double-stranded RNA binding"/>
    <property type="evidence" value="ECO:0007669"/>
    <property type="project" value="InterPro"/>
</dbReference>
<keyword evidence="3" id="KW-1185">Reference proteome</keyword>
<dbReference type="SUPFAM" id="SSF55821">
    <property type="entry name" value="YrdC/RibB"/>
    <property type="match status" value="1"/>
</dbReference>
<dbReference type="EMBL" id="FUWR01000014">
    <property type="protein sequence ID" value="SKA05321.1"/>
    <property type="molecule type" value="Genomic_DNA"/>
</dbReference>